<dbReference type="KEGG" id="blau:DQQ01_11265"/>
<feature type="transmembrane region" description="Helical" evidence="1">
    <location>
        <begin position="51"/>
        <end position="70"/>
    </location>
</feature>
<organism evidence="2 3">
    <name type="scientific">Blautia argi</name>
    <dbReference type="NCBI Taxonomy" id="1912897"/>
    <lineage>
        <taxon>Bacteria</taxon>
        <taxon>Bacillati</taxon>
        <taxon>Bacillota</taxon>
        <taxon>Clostridia</taxon>
        <taxon>Lachnospirales</taxon>
        <taxon>Lachnospiraceae</taxon>
        <taxon>Blautia</taxon>
    </lineage>
</organism>
<protein>
    <recommendedName>
        <fullName evidence="4">DUF2232 domain-containing protein</fullName>
    </recommendedName>
</protein>
<keyword evidence="1" id="KW-0812">Transmembrane</keyword>
<feature type="transmembrane region" description="Helical" evidence="1">
    <location>
        <begin position="77"/>
        <end position="96"/>
    </location>
</feature>
<evidence type="ECO:0000313" key="2">
    <source>
        <dbReference type="EMBL" id="AWY98638.1"/>
    </source>
</evidence>
<proteinExistence type="predicted"/>
<dbReference type="OrthoDB" id="1908149at2"/>
<feature type="transmembrane region" description="Helical" evidence="1">
    <location>
        <begin position="108"/>
        <end position="128"/>
    </location>
</feature>
<accession>A0A2Z4UCB1</accession>
<evidence type="ECO:0008006" key="4">
    <source>
        <dbReference type="Google" id="ProtNLM"/>
    </source>
</evidence>
<keyword evidence="1" id="KW-0472">Membrane</keyword>
<evidence type="ECO:0000313" key="3">
    <source>
        <dbReference type="Proteomes" id="UP000250003"/>
    </source>
</evidence>
<dbReference type="Proteomes" id="UP000250003">
    <property type="component" value="Chromosome"/>
</dbReference>
<feature type="transmembrane region" description="Helical" evidence="1">
    <location>
        <begin position="12"/>
        <end position="45"/>
    </location>
</feature>
<gene>
    <name evidence="2" type="ORF">DQQ01_11265</name>
</gene>
<keyword evidence="3" id="KW-1185">Reference proteome</keyword>
<keyword evidence="1" id="KW-1133">Transmembrane helix</keyword>
<sequence>MHVNAKKTAISGLLMALSVVLIVLSGILDFSTLFFLAAAAFFVGIIIKEYGIGYGTAFFAGCTVLGFLLAPQKLYCITYVMMGVYVLGIEMLWQYLGKHPNWNHRKLIFSIGKFVIFNLMYIPALLLFPKLLFAGEISGKLILVFLLGGQAALFLYDKAYEYFLVQMWGQIRDKLFK</sequence>
<evidence type="ECO:0000256" key="1">
    <source>
        <dbReference type="SAM" id="Phobius"/>
    </source>
</evidence>
<reference evidence="3" key="1">
    <citation type="submission" date="2018-06" db="EMBL/GenBank/DDBJ databases">
        <title>Description of Blautia argi sp. nov., a new anaerobic isolated from dog feces.</title>
        <authorList>
            <person name="Chang Y.-H."/>
            <person name="Paek J."/>
            <person name="Shin Y."/>
        </authorList>
    </citation>
    <scope>NUCLEOTIDE SEQUENCE [LARGE SCALE GENOMIC DNA]</scope>
    <source>
        <strain evidence="3">KCTC 15426</strain>
    </source>
</reference>
<dbReference type="AlphaFoldDB" id="A0A2Z4UCB1"/>
<name>A0A2Z4UCB1_9FIRM</name>
<dbReference type="EMBL" id="CP030280">
    <property type="protein sequence ID" value="AWY98638.1"/>
    <property type="molecule type" value="Genomic_DNA"/>
</dbReference>
<feature type="transmembrane region" description="Helical" evidence="1">
    <location>
        <begin position="140"/>
        <end position="156"/>
    </location>
</feature>
<dbReference type="RefSeq" id="WP_111920124.1">
    <property type="nucleotide sequence ID" value="NZ_CAUWHR010000009.1"/>
</dbReference>